<proteinExistence type="predicted"/>
<dbReference type="AlphaFoldDB" id="A0A8S1WKZ3"/>
<keyword evidence="2" id="KW-1185">Reference proteome</keyword>
<organism evidence="1 2">
    <name type="scientific">Paramecium octaurelia</name>
    <dbReference type="NCBI Taxonomy" id="43137"/>
    <lineage>
        <taxon>Eukaryota</taxon>
        <taxon>Sar</taxon>
        <taxon>Alveolata</taxon>
        <taxon>Ciliophora</taxon>
        <taxon>Intramacronucleata</taxon>
        <taxon>Oligohymenophorea</taxon>
        <taxon>Peniculida</taxon>
        <taxon>Parameciidae</taxon>
        <taxon>Paramecium</taxon>
    </lineage>
</organism>
<comment type="caution">
    <text evidence="1">The sequence shown here is derived from an EMBL/GenBank/DDBJ whole genome shotgun (WGS) entry which is preliminary data.</text>
</comment>
<dbReference type="Proteomes" id="UP000683925">
    <property type="component" value="Unassembled WGS sequence"/>
</dbReference>
<gene>
    <name evidence="1" type="ORF">POCTA_138.1.T0950192</name>
</gene>
<evidence type="ECO:0000313" key="2">
    <source>
        <dbReference type="Proteomes" id="UP000683925"/>
    </source>
</evidence>
<sequence length="44" mass="5208">MSKGDKSQNIFDYKVETLDYWKQTIETLQLSMPFDENANSQHLL</sequence>
<evidence type="ECO:0000313" key="1">
    <source>
        <dbReference type="EMBL" id="CAD8189702.1"/>
    </source>
</evidence>
<protein>
    <submittedName>
        <fullName evidence="1">Uncharacterized protein</fullName>
    </submittedName>
</protein>
<accession>A0A8S1WKZ3</accession>
<reference evidence="1" key="1">
    <citation type="submission" date="2021-01" db="EMBL/GenBank/DDBJ databases">
        <authorList>
            <consortium name="Genoscope - CEA"/>
            <person name="William W."/>
        </authorList>
    </citation>
    <scope>NUCLEOTIDE SEQUENCE</scope>
</reference>
<name>A0A8S1WKZ3_PAROT</name>
<dbReference type="EMBL" id="CAJJDP010000094">
    <property type="protein sequence ID" value="CAD8189702.1"/>
    <property type="molecule type" value="Genomic_DNA"/>
</dbReference>